<dbReference type="SUPFAM" id="SSF53807">
    <property type="entry name" value="Helical backbone' metal receptor"/>
    <property type="match status" value="1"/>
</dbReference>
<dbReference type="EMBL" id="JBHLTW010000006">
    <property type="protein sequence ID" value="MFC0594977.1"/>
    <property type="molecule type" value="Genomic_DNA"/>
</dbReference>
<name>A0ABV6PYR9_9DEIN</name>
<keyword evidence="2" id="KW-1185">Reference proteome</keyword>
<evidence type="ECO:0000313" key="1">
    <source>
        <dbReference type="EMBL" id="MFC0594977.1"/>
    </source>
</evidence>
<dbReference type="Gene3D" id="3.40.50.1980">
    <property type="entry name" value="Nitrogenase molybdenum iron protein domain"/>
    <property type="match status" value="2"/>
</dbReference>
<proteinExistence type="predicted"/>
<dbReference type="PANTHER" id="PTHR42860">
    <property type="entry name" value="VITAMIN B12-BINDING PROTEIN"/>
    <property type="match status" value="1"/>
</dbReference>
<gene>
    <name evidence="1" type="ORF">ACFFFP_02115</name>
</gene>
<organism evidence="1 2">
    <name type="scientific">Thermus composti</name>
    <dbReference type="NCBI Taxonomy" id="532059"/>
    <lineage>
        <taxon>Bacteria</taxon>
        <taxon>Thermotogati</taxon>
        <taxon>Deinococcota</taxon>
        <taxon>Deinococci</taxon>
        <taxon>Thermales</taxon>
        <taxon>Thermaceae</taxon>
        <taxon>Thermus</taxon>
    </lineage>
</organism>
<dbReference type="Proteomes" id="UP001589830">
    <property type="component" value="Unassembled WGS sequence"/>
</dbReference>
<comment type="caution">
    <text evidence="1">The sequence shown here is derived from an EMBL/GenBank/DDBJ whole genome shotgun (WGS) entry which is preliminary data.</text>
</comment>
<accession>A0ABV6PYR9</accession>
<dbReference type="RefSeq" id="WP_188845707.1">
    <property type="nucleotide sequence ID" value="NZ_BMPJ01000003.1"/>
</dbReference>
<reference evidence="1 2" key="1">
    <citation type="submission" date="2024-09" db="EMBL/GenBank/DDBJ databases">
        <authorList>
            <person name="Sun Q."/>
            <person name="Mori K."/>
        </authorList>
    </citation>
    <scope>NUCLEOTIDE SEQUENCE [LARGE SCALE GENOMIC DNA]</scope>
    <source>
        <strain evidence="1 2">NCAIM B.02340</strain>
    </source>
</reference>
<dbReference type="InterPro" id="IPR051030">
    <property type="entry name" value="Vitamin_B12-ABC_binding"/>
</dbReference>
<protein>
    <submittedName>
        <fullName evidence="1">ABC transporter substrate-binding protein</fullName>
    </submittedName>
</protein>
<sequence>MRAVSLVPSGTLLLRALGVEPVGVSHSCPNPTGLPVLTESLIPQGLSQEEIDRKVREAYARGLSLYRVRTERLQALAPDLLVTQGVCEVCAPTPGEVGQALAFLPRRPEVVVLQGTRLRDLFRDLLRLGEALGREGEAKRLARRLEASLQDLPPPLEPPPGVVFLEWLDPPYLGGHWVAEAVALAGGRYLGPGPGAPSRRARPEELPEAQVVFLAFCGFGLPEALQAVEAHLARGGWLGGYLRGKQAFLLDAGPFHALTPLTVEGVARLARLLRGEGAEGAYALAP</sequence>
<evidence type="ECO:0000313" key="2">
    <source>
        <dbReference type="Proteomes" id="UP001589830"/>
    </source>
</evidence>
<dbReference type="PANTHER" id="PTHR42860:SF1">
    <property type="entry name" value="VITAMIN B12-BINDING PROTEIN"/>
    <property type="match status" value="1"/>
</dbReference>